<comment type="catalytic activity">
    <reaction evidence="1 15 16">
        <text>ATP-dependent breakage, passage and rejoining of double-stranded DNA.</text>
        <dbReference type="EC" id="5.6.2.2"/>
    </reaction>
</comment>
<dbReference type="GO" id="GO:0005524">
    <property type="term" value="F:ATP binding"/>
    <property type="evidence" value="ECO:0007669"/>
    <property type="project" value="UniProtKB-UniRule"/>
</dbReference>
<keyword evidence="9 16" id="KW-0067">ATP-binding</keyword>
<feature type="compositionally biased region" description="Acidic residues" evidence="17">
    <location>
        <begin position="1337"/>
        <end position="1349"/>
    </location>
</feature>
<dbReference type="InterPro" id="IPR013759">
    <property type="entry name" value="Topo_IIA_B_C"/>
</dbReference>
<dbReference type="Gene3D" id="3.40.50.670">
    <property type="match status" value="1"/>
</dbReference>
<evidence type="ECO:0000259" key="19">
    <source>
        <dbReference type="PROSITE" id="PS52040"/>
    </source>
</evidence>
<evidence type="ECO:0000256" key="12">
    <source>
        <dbReference type="ARBA" id="ARBA00023125"/>
    </source>
</evidence>
<protein>
    <recommendedName>
        <fullName evidence="6 16">DNA topoisomerase 2</fullName>
        <ecNumber evidence="5 16">5.6.2.2</ecNumber>
    </recommendedName>
</protein>
<dbReference type="InterPro" id="IPR001154">
    <property type="entry name" value="TopoII_euk"/>
</dbReference>
<dbReference type="FunFam" id="3.90.199.10:FF:000002">
    <property type="entry name" value="DNA topoisomerase 2"/>
    <property type="match status" value="1"/>
</dbReference>
<proteinExistence type="inferred from homology"/>
<gene>
    <name evidence="20" type="ORF">AWRI3578_g686</name>
</gene>
<evidence type="ECO:0000256" key="7">
    <source>
        <dbReference type="ARBA" id="ARBA00022723"/>
    </source>
</evidence>
<dbReference type="InterPro" id="IPR013758">
    <property type="entry name" value="Topo_IIA_A/C_ab"/>
</dbReference>
<comment type="cofactor">
    <cofactor evidence="2">
        <name>Ca(2+)</name>
        <dbReference type="ChEBI" id="CHEBI:29108"/>
    </cofactor>
</comment>
<dbReference type="InterPro" id="IPR036890">
    <property type="entry name" value="HATPase_C_sf"/>
</dbReference>
<dbReference type="InterPro" id="IPR002205">
    <property type="entry name" value="Topo_IIA_dom_A"/>
</dbReference>
<evidence type="ECO:0000313" key="20">
    <source>
        <dbReference type="EMBL" id="OEJ91340.1"/>
    </source>
</evidence>
<accession>A0A1E5RWI2</accession>
<dbReference type="EMBL" id="LPNL01000002">
    <property type="protein sequence ID" value="OEJ91340.1"/>
    <property type="molecule type" value="Genomic_DNA"/>
</dbReference>
<name>A0A1E5RWI2_9ASCO</name>
<dbReference type="SMART" id="SM00434">
    <property type="entry name" value="TOP4c"/>
    <property type="match status" value="1"/>
</dbReference>
<evidence type="ECO:0000256" key="8">
    <source>
        <dbReference type="ARBA" id="ARBA00022741"/>
    </source>
</evidence>
<dbReference type="InterPro" id="IPR006171">
    <property type="entry name" value="TOPRIM_dom"/>
</dbReference>
<dbReference type="FunFam" id="3.40.50.670:FF:000001">
    <property type="entry name" value="DNA topoisomerase 2"/>
    <property type="match status" value="2"/>
</dbReference>
<dbReference type="InterPro" id="IPR020568">
    <property type="entry name" value="Ribosomal_Su5_D2-typ_SF"/>
</dbReference>
<dbReference type="PROSITE" id="PS50880">
    <property type="entry name" value="TOPRIM"/>
    <property type="match status" value="1"/>
</dbReference>
<dbReference type="InterPro" id="IPR018522">
    <property type="entry name" value="TopoIIA_CS"/>
</dbReference>
<comment type="similarity">
    <text evidence="4 16">Belongs to the type II topoisomerase family.</text>
</comment>
<dbReference type="Proteomes" id="UP000095605">
    <property type="component" value="Unassembled WGS sequence"/>
</dbReference>
<dbReference type="SUPFAM" id="SSF56719">
    <property type="entry name" value="Type II DNA topoisomerase"/>
    <property type="match status" value="1"/>
</dbReference>
<evidence type="ECO:0000256" key="4">
    <source>
        <dbReference type="ARBA" id="ARBA00011080"/>
    </source>
</evidence>
<dbReference type="InterPro" id="IPR034157">
    <property type="entry name" value="TOPRIM_TopoII"/>
</dbReference>
<comment type="subunit">
    <text evidence="16">Homodimer.</text>
</comment>
<dbReference type="Gene3D" id="3.30.230.10">
    <property type="match status" value="1"/>
</dbReference>
<dbReference type="FunFam" id="3.30.565.10:FF:000004">
    <property type="entry name" value="DNA topoisomerase 2"/>
    <property type="match status" value="1"/>
</dbReference>
<dbReference type="SUPFAM" id="SSF55874">
    <property type="entry name" value="ATPase domain of HSP90 chaperone/DNA topoisomerase II/histidine kinase"/>
    <property type="match status" value="1"/>
</dbReference>
<dbReference type="GO" id="GO:0003918">
    <property type="term" value="F:DNA topoisomerase type II (double strand cut, ATP-hydrolyzing) activity"/>
    <property type="evidence" value="ECO:0007669"/>
    <property type="project" value="UniProtKB-UniRule"/>
</dbReference>
<dbReference type="SMART" id="SM00387">
    <property type="entry name" value="HATPase_c"/>
    <property type="match status" value="1"/>
</dbReference>
<evidence type="ECO:0000256" key="15">
    <source>
        <dbReference type="PROSITE-ProRule" id="PRU01384"/>
    </source>
</evidence>
<feature type="compositionally biased region" description="Basic residues" evidence="17">
    <location>
        <begin position="1194"/>
        <end position="1210"/>
    </location>
</feature>
<keyword evidence="10" id="KW-0460">Magnesium</keyword>
<feature type="compositionally biased region" description="Basic and acidic residues" evidence="17">
    <location>
        <begin position="1248"/>
        <end position="1258"/>
    </location>
</feature>
<dbReference type="SMART" id="SM00433">
    <property type="entry name" value="TOP2c"/>
    <property type="match status" value="1"/>
</dbReference>
<keyword evidence="8 16" id="KW-0547">Nucleotide-binding</keyword>
<evidence type="ECO:0000256" key="17">
    <source>
        <dbReference type="SAM" id="MobiDB-lite"/>
    </source>
</evidence>
<evidence type="ECO:0000256" key="16">
    <source>
        <dbReference type="RuleBase" id="RU362094"/>
    </source>
</evidence>
<dbReference type="Pfam" id="PF01751">
    <property type="entry name" value="Toprim"/>
    <property type="match status" value="1"/>
</dbReference>
<dbReference type="CDD" id="cd03481">
    <property type="entry name" value="TopoIIA_Trans_ScTopoIIA"/>
    <property type="match status" value="1"/>
</dbReference>
<feature type="region of interest" description="Disordered" evidence="17">
    <location>
        <begin position="1187"/>
        <end position="1394"/>
    </location>
</feature>
<evidence type="ECO:0000256" key="5">
    <source>
        <dbReference type="ARBA" id="ARBA00012895"/>
    </source>
</evidence>
<feature type="domain" description="Toprim" evidence="18">
    <location>
        <begin position="442"/>
        <end position="556"/>
    </location>
</feature>
<dbReference type="FunFam" id="3.30.1490.30:FF:000001">
    <property type="entry name" value="DNA topoisomerase 2"/>
    <property type="match status" value="1"/>
</dbReference>
<evidence type="ECO:0000313" key="21">
    <source>
        <dbReference type="Proteomes" id="UP000095605"/>
    </source>
</evidence>
<dbReference type="EC" id="5.6.2.2" evidence="5 16"/>
<dbReference type="PANTHER" id="PTHR10169:SF38">
    <property type="entry name" value="DNA TOPOISOMERASE 2"/>
    <property type="match status" value="1"/>
</dbReference>
<evidence type="ECO:0000259" key="18">
    <source>
        <dbReference type="PROSITE" id="PS50880"/>
    </source>
</evidence>
<feature type="compositionally biased region" description="Polar residues" evidence="17">
    <location>
        <begin position="1260"/>
        <end position="1273"/>
    </location>
</feature>
<reference evidence="21" key="1">
    <citation type="journal article" date="2016" name="Genome Announc.">
        <title>Genome sequences of three species of Hanseniaspora isolated from spontaneous wine fermentations.</title>
        <authorList>
            <person name="Sternes P.R."/>
            <person name="Lee D."/>
            <person name="Kutyna D.R."/>
            <person name="Borneman A.R."/>
        </authorList>
    </citation>
    <scope>NUCLEOTIDE SEQUENCE [LARGE SCALE GENOMIC DNA]</scope>
    <source>
        <strain evidence="21">AWRI3578</strain>
    </source>
</reference>
<feature type="domain" description="Topo IIA-type catalytic" evidence="19">
    <location>
        <begin position="691"/>
        <end position="1166"/>
    </location>
</feature>
<dbReference type="InterPro" id="IPR001241">
    <property type="entry name" value="Topo_IIA"/>
</dbReference>
<dbReference type="InterPro" id="IPR013760">
    <property type="entry name" value="Topo_IIA-like_dom_sf"/>
</dbReference>
<evidence type="ECO:0000256" key="10">
    <source>
        <dbReference type="ARBA" id="ARBA00022842"/>
    </source>
</evidence>
<dbReference type="OrthoDB" id="276498at2759"/>
<feature type="active site" description="O-(5'-phospho-DNA)-tyrosine intermediate" evidence="15">
    <location>
        <position position="781"/>
    </location>
</feature>
<feature type="compositionally biased region" description="Basic and acidic residues" evidence="17">
    <location>
        <begin position="412"/>
        <end position="434"/>
    </location>
</feature>
<dbReference type="Gene3D" id="3.30.1360.40">
    <property type="match status" value="1"/>
</dbReference>
<dbReference type="Pfam" id="PF00521">
    <property type="entry name" value="DNA_topoisoIV"/>
    <property type="match status" value="1"/>
</dbReference>
<dbReference type="InterPro" id="IPR013506">
    <property type="entry name" value="Topo_IIA_bsu_dom2"/>
</dbReference>
<comment type="function">
    <text evidence="14 16">Control of topological states of DNA by transient breakage and subsequent rejoining of DNA strands. Topoisomerase II makes double-strand breaks.</text>
</comment>
<comment type="cofactor">
    <cofactor evidence="3">
        <name>Mg(2+)</name>
        <dbReference type="ChEBI" id="CHEBI:18420"/>
    </cofactor>
</comment>
<dbReference type="GO" id="GO:0006265">
    <property type="term" value="P:DNA topological change"/>
    <property type="evidence" value="ECO:0007669"/>
    <property type="project" value="UniProtKB-UniRule"/>
</dbReference>
<dbReference type="GO" id="GO:0005634">
    <property type="term" value="C:nucleus"/>
    <property type="evidence" value="ECO:0007669"/>
    <property type="project" value="TreeGrafter"/>
</dbReference>
<dbReference type="Pfam" id="PF16898">
    <property type="entry name" value="TOPRIM_C"/>
    <property type="match status" value="1"/>
</dbReference>
<dbReference type="GO" id="GO:0003677">
    <property type="term" value="F:DNA binding"/>
    <property type="evidence" value="ECO:0007669"/>
    <property type="project" value="UniProtKB-UniRule"/>
</dbReference>
<keyword evidence="12 15" id="KW-0238">DNA-binding</keyword>
<sequence>MVSAAQKSASQKYQKISQLEHILKRPDTYVGSVEKQVDKMWTFDSETHCMVEKEVSYVPGLFKIFDEILVNAADNKVRDPKMSKIDVTIAPEENVITVLNDGQGIPVEMHETEKIYIPEMIFGHLLTSSNYDDKEKKVTGGRNGYGAKLCNIFSTEFILETVDSKLGKKYIQRWENNMQTCQPPKITSFSNKNSYTKITFKPDLKRFNMTELESDIVSIMKRRVFDINGSVRDIKVTLNKENLKIRNFKNYVELYLKSLEKMKKIESGEENVDENIQTPTIIYERLNDRWEIAFAVSDISFSQISFVNSIATTSGGTHVNYITDQLIKKISGNLKKKNVKPFQIKNNMFIFVNCLIENPAFTSQTKEQLTTRVKDFGSKCDITDDFVKKVMKTNLADRIFEIADENANKTLKKSDGSKKSRLTEYPKLEDANKAGTREGHKCTLLLTEGDSAKSLAVAGLSIVGRDYYGCYPLRGKVLNVRDASADQVNKNQEIQAIKKIMGLQHKKTYTDVSSLRYGHLMIMTDQDYDGSHIKGLLINFLETSFPGLLEIPGFLVEFITPIIKVTVTKPVKKAIQFFNIPEYQTWRETEGETCTWSFKYYKGLGTSTQQEMREYFSNLDRHIKSFHALQKDEDEYIELAFSKKRADDRKEWLRQHEPGTFLDPTLDVIPIKEFINKELILFSLADNIRSIPNVMDGFKPVQRKVIYGALKHNVVRDMKVSTFAQYVSAATEYHHGDASLVQTVVGLAQDFVGTNNIYMMLPKGAFGTRATGGKDAAAARYIYTHLNKLTSFIFHKDDNALLKYLQEDEKTIEPEWYAPVVPMILINGGEGIGTGWSTNIPPFNPEDIVENIYNLMDDKPMKKMAPWYRGWNGISEPVDSDGSRYRLYGRIEQTGPTTIEITELPPTTWIATIKEHLLAGLGGTDKVKPWIKDMEEQHGATIRFVVTLTEEEFKKTKEIGFYERFKLVSPVALTNLVCFDHRGKIRKYNDPREILQEYYDVRLQLYQDRKDHLMSHLQKIIDKLSYQAKFLNLVITGELKVGNKKKSMLVEELESLNFPRITKNGDFNFSGTKSGVVEVLDEEEESEAVNINPFEQNEDGEAGGPDNVVSNSAEEKYGSFDYLLNMKLWSLTYEKYNALNKDISIKLAELETLRNKTNKDLWKEDLSEFVKQYEKFIEYDTDARSNIIPDKTTKSGKKKPAKKPAAKKGKKDMPSFTSSLIKQEVNEKTLLKESKAKTKKASTPTPIVKKEASTEKEASPASSGSNLNTTDITLATEKTKKQSTLPTKIGKKEDDQVDDMDDDEPVTVTKKAKVVSKGNNVKAVPTKKAAEKRKEVEEVELSDDSDFEISELPTVKRLSGRRAGAASRPSYKLPSDDDLASTESSEDSEEEYIP</sequence>
<feature type="compositionally biased region" description="Acidic residues" evidence="17">
    <location>
        <begin position="1376"/>
        <end position="1394"/>
    </location>
</feature>
<evidence type="ECO:0000256" key="6">
    <source>
        <dbReference type="ARBA" id="ARBA00019635"/>
    </source>
</evidence>
<dbReference type="Gene3D" id="3.30.565.10">
    <property type="entry name" value="Histidine kinase-like ATPase, C-terminal domain"/>
    <property type="match status" value="1"/>
</dbReference>
<keyword evidence="21" id="KW-1185">Reference proteome</keyword>
<dbReference type="InterPro" id="IPR031660">
    <property type="entry name" value="TOPRIM_C"/>
</dbReference>
<dbReference type="InterPro" id="IPR003594">
    <property type="entry name" value="HATPase_dom"/>
</dbReference>
<evidence type="ECO:0000256" key="14">
    <source>
        <dbReference type="ARBA" id="ARBA00053943"/>
    </source>
</evidence>
<dbReference type="CDD" id="cd03365">
    <property type="entry name" value="TOPRIM_TopoIIA"/>
    <property type="match status" value="1"/>
</dbReference>
<evidence type="ECO:0000256" key="3">
    <source>
        <dbReference type="ARBA" id="ARBA00001946"/>
    </source>
</evidence>
<evidence type="ECO:0000256" key="9">
    <source>
        <dbReference type="ARBA" id="ARBA00022840"/>
    </source>
</evidence>
<feature type="compositionally biased region" description="Acidic residues" evidence="17">
    <location>
        <begin position="1295"/>
        <end position="1305"/>
    </location>
</feature>
<keyword evidence="11 15" id="KW-0799">Topoisomerase</keyword>
<dbReference type="Gene3D" id="3.30.1490.30">
    <property type="match status" value="1"/>
</dbReference>
<dbReference type="InterPro" id="IPR050634">
    <property type="entry name" value="DNA_Topoisomerase_II"/>
</dbReference>
<feature type="region of interest" description="Disordered" evidence="17">
    <location>
        <begin position="411"/>
        <end position="434"/>
    </location>
</feature>
<dbReference type="InterPro" id="IPR014721">
    <property type="entry name" value="Ribsml_uS5_D2-typ_fold_subgr"/>
</dbReference>
<dbReference type="PRINTS" id="PR01158">
    <property type="entry name" value="TOPISMRASEII"/>
</dbReference>
<dbReference type="PROSITE" id="PS00177">
    <property type="entry name" value="TOPOISOMERASE_II"/>
    <property type="match status" value="1"/>
</dbReference>
<dbReference type="PRINTS" id="PR00418">
    <property type="entry name" value="TPI2FAMILY"/>
</dbReference>
<keyword evidence="13 15" id="KW-0413">Isomerase</keyword>
<dbReference type="PROSITE" id="PS52040">
    <property type="entry name" value="TOPO_IIA"/>
    <property type="match status" value="1"/>
</dbReference>
<dbReference type="PANTHER" id="PTHR10169">
    <property type="entry name" value="DNA TOPOISOMERASE/GYRASE"/>
    <property type="match status" value="1"/>
</dbReference>
<keyword evidence="7" id="KW-0479">Metal-binding</keyword>
<dbReference type="Pfam" id="PF00204">
    <property type="entry name" value="DNA_gyraseB"/>
    <property type="match status" value="1"/>
</dbReference>
<dbReference type="Pfam" id="PF02518">
    <property type="entry name" value="HATPase_c"/>
    <property type="match status" value="1"/>
</dbReference>
<dbReference type="SUPFAM" id="SSF54211">
    <property type="entry name" value="Ribosomal protein S5 domain 2-like"/>
    <property type="match status" value="1"/>
</dbReference>
<dbReference type="GO" id="GO:0000712">
    <property type="term" value="P:resolution of meiotic recombination intermediates"/>
    <property type="evidence" value="ECO:0007669"/>
    <property type="project" value="TreeGrafter"/>
</dbReference>
<feature type="compositionally biased region" description="Basic and acidic residues" evidence="17">
    <location>
        <begin position="1224"/>
        <end position="1236"/>
    </location>
</feature>
<evidence type="ECO:0000256" key="1">
    <source>
        <dbReference type="ARBA" id="ARBA00000185"/>
    </source>
</evidence>
<evidence type="ECO:0000256" key="13">
    <source>
        <dbReference type="ARBA" id="ARBA00023235"/>
    </source>
</evidence>
<dbReference type="Gene3D" id="1.10.268.10">
    <property type="entry name" value="Topoisomerase, domain 3"/>
    <property type="match status" value="1"/>
</dbReference>
<organism evidence="20 21">
    <name type="scientific">Hanseniaspora opuntiae</name>
    <dbReference type="NCBI Taxonomy" id="211096"/>
    <lineage>
        <taxon>Eukaryota</taxon>
        <taxon>Fungi</taxon>
        <taxon>Dikarya</taxon>
        <taxon>Ascomycota</taxon>
        <taxon>Saccharomycotina</taxon>
        <taxon>Saccharomycetes</taxon>
        <taxon>Saccharomycodales</taxon>
        <taxon>Saccharomycodaceae</taxon>
        <taxon>Hanseniaspora</taxon>
    </lineage>
</organism>
<dbReference type="GO" id="GO:0046872">
    <property type="term" value="F:metal ion binding"/>
    <property type="evidence" value="ECO:0007669"/>
    <property type="project" value="UniProtKB-KW"/>
</dbReference>
<comment type="caution">
    <text evidence="20">The sequence shown here is derived from an EMBL/GenBank/DDBJ whole genome shotgun (WGS) entry which is preliminary data.</text>
</comment>
<evidence type="ECO:0000256" key="11">
    <source>
        <dbReference type="ARBA" id="ARBA00023029"/>
    </source>
</evidence>
<dbReference type="InterPro" id="IPR013757">
    <property type="entry name" value="Topo_IIA_A_a_sf"/>
</dbReference>
<dbReference type="FunFam" id="3.30.230.10:FF:000008">
    <property type="entry name" value="DNA topoisomerase 2"/>
    <property type="match status" value="1"/>
</dbReference>
<dbReference type="GO" id="GO:0000819">
    <property type="term" value="P:sister chromatid segregation"/>
    <property type="evidence" value="ECO:0007669"/>
    <property type="project" value="TreeGrafter"/>
</dbReference>
<evidence type="ECO:0000256" key="2">
    <source>
        <dbReference type="ARBA" id="ARBA00001913"/>
    </source>
</evidence>
<dbReference type="CDD" id="cd16930">
    <property type="entry name" value="HATPase_TopII-like"/>
    <property type="match status" value="1"/>
</dbReference>
<dbReference type="Gene3D" id="3.90.199.10">
    <property type="entry name" value="Topoisomerase II, domain 5"/>
    <property type="match status" value="1"/>
</dbReference>